<comment type="caution">
    <text evidence="3">The sequence shown here is derived from an EMBL/GenBank/DDBJ whole genome shotgun (WGS) entry which is preliminary data.</text>
</comment>
<accession>A0AAD4BVJ0</accession>
<dbReference type="EMBL" id="WHUW01000011">
    <property type="protein sequence ID" value="KAF8440870.1"/>
    <property type="molecule type" value="Genomic_DNA"/>
</dbReference>
<dbReference type="InterPro" id="IPR056884">
    <property type="entry name" value="NPHP3-like_N"/>
</dbReference>
<evidence type="ECO:0000256" key="1">
    <source>
        <dbReference type="ARBA" id="ARBA00022737"/>
    </source>
</evidence>
<dbReference type="InterPro" id="IPR027417">
    <property type="entry name" value="P-loop_NTPase"/>
</dbReference>
<name>A0AAD4BVJ0_BOLED</name>
<organism evidence="3 4">
    <name type="scientific">Boletus edulis BED1</name>
    <dbReference type="NCBI Taxonomy" id="1328754"/>
    <lineage>
        <taxon>Eukaryota</taxon>
        <taxon>Fungi</taxon>
        <taxon>Dikarya</taxon>
        <taxon>Basidiomycota</taxon>
        <taxon>Agaricomycotina</taxon>
        <taxon>Agaricomycetes</taxon>
        <taxon>Agaricomycetidae</taxon>
        <taxon>Boletales</taxon>
        <taxon>Boletineae</taxon>
        <taxon>Boletaceae</taxon>
        <taxon>Boletoideae</taxon>
        <taxon>Boletus</taxon>
    </lineage>
</organism>
<dbReference type="Gene3D" id="3.40.50.300">
    <property type="entry name" value="P-loop containing nucleotide triphosphate hydrolases"/>
    <property type="match status" value="1"/>
</dbReference>
<sequence length="110" mass="12632">KKFEEVLKWLDGLNCAEKQDVTLSLRQEDTCKWLFDTSQYRAWRGGETRSLWLRGKPGAGKSVLVSSVIDSFKRARGEGEIFTFFYCDFGNERSTSSAEVLRSILSQLLR</sequence>
<evidence type="ECO:0000313" key="3">
    <source>
        <dbReference type="EMBL" id="KAF8440870.1"/>
    </source>
</evidence>
<dbReference type="Proteomes" id="UP001194468">
    <property type="component" value="Unassembled WGS sequence"/>
</dbReference>
<evidence type="ECO:0000259" key="2">
    <source>
        <dbReference type="Pfam" id="PF24883"/>
    </source>
</evidence>
<keyword evidence="4" id="KW-1185">Reference proteome</keyword>
<keyword evidence="1" id="KW-0677">Repeat</keyword>
<dbReference type="PANTHER" id="PTHR10039">
    <property type="entry name" value="AMELOGENIN"/>
    <property type="match status" value="1"/>
</dbReference>
<dbReference type="AlphaFoldDB" id="A0AAD4BVJ0"/>
<reference evidence="3" key="2">
    <citation type="journal article" date="2020" name="Nat. Commun.">
        <title>Large-scale genome sequencing of mycorrhizal fungi provides insights into the early evolution of symbiotic traits.</title>
        <authorList>
            <person name="Miyauchi S."/>
            <person name="Kiss E."/>
            <person name="Kuo A."/>
            <person name="Drula E."/>
            <person name="Kohler A."/>
            <person name="Sanchez-Garcia M."/>
            <person name="Morin E."/>
            <person name="Andreopoulos B."/>
            <person name="Barry K.W."/>
            <person name="Bonito G."/>
            <person name="Buee M."/>
            <person name="Carver A."/>
            <person name="Chen C."/>
            <person name="Cichocki N."/>
            <person name="Clum A."/>
            <person name="Culley D."/>
            <person name="Crous P.W."/>
            <person name="Fauchery L."/>
            <person name="Girlanda M."/>
            <person name="Hayes R.D."/>
            <person name="Keri Z."/>
            <person name="LaButti K."/>
            <person name="Lipzen A."/>
            <person name="Lombard V."/>
            <person name="Magnuson J."/>
            <person name="Maillard F."/>
            <person name="Murat C."/>
            <person name="Nolan M."/>
            <person name="Ohm R.A."/>
            <person name="Pangilinan J."/>
            <person name="Pereira M.F."/>
            <person name="Perotto S."/>
            <person name="Peter M."/>
            <person name="Pfister S."/>
            <person name="Riley R."/>
            <person name="Sitrit Y."/>
            <person name="Stielow J.B."/>
            <person name="Szollosi G."/>
            <person name="Zifcakova L."/>
            <person name="Stursova M."/>
            <person name="Spatafora J.W."/>
            <person name="Tedersoo L."/>
            <person name="Vaario L.M."/>
            <person name="Yamada A."/>
            <person name="Yan M."/>
            <person name="Wang P."/>
            <person name="Xu J."/>
            <person name="Bruns T."/>
            <person name="Baldrian P."/>
            <person name="Vilgalys R."/>
            <person name="Dunand C."/>
            <person name="Henrissat B."/>
            <person name="Grigoriev I.V."/>
            <person name="Hibbett D."/>
            <person name="Nagy L.G."/>
            <person name="Martin F.M."/>
        </authorList>
    </citation>
    <scope>NUCLEOTIDE SEQUENCE</scope>
    <source>
        <strain evidence="3">BED1</strain>
    </source>
</reference>
<feature type="domain" description="Nephrocystin 3-like N-terminal" evidence="2">
    <location>
        <begin position="29"/>
        <end position="109"/>
    </location>
</feature>
<dbReference type="Pfam" id="PF24883">
    <property type="entry name" value="NPHP3_N"/>
    <property type="match status" value="1"/>
</dbReference>
<dbReference type="PANTHER" id="PTHR10039:SF16">
    <property type="entry name" value="GPI INOSITOL-DEACYLASE"/>
    <property type="match status" value="1"/>
</dbReference>
<reference evidence="3" key="1">
    <citation type="submission" date="2019-10" db="EMBL/GenBank/DDBJ databases">
        <authorList>
            <consortium name="DOE Joint Genome Institute"/>
            <person name="Kuo A."/>
            <person name="Miyauchi S."/>
            <person name="Kiss E."/>
            <person name="Drula E."/>
            <person name="Kohler A."/>
            <person name="Sanchez-Garcia M."/>
            <person name="Andreopoulos B."/>
            <person name="Barry K.W."/>
            <person name="Bonito G."/>
            <person name="Buee M."/>
            <person name="Carver A."/>
            <person name="Chen C."/>
            <person name="Cichocki N."/>
            <person name="Clum A."/>
            <person name="Culley D."/>
            <person name="Crous P.W."/>
            <person name="Fauchery L."/>
            <person name="Girlanda M."/>
            <person name="Hayes R."/>
            <person name="Keri Z."/>
            <person name="LaButti K."/>
            <person name="Lipzen A."/>
            <person name="Lombard V."/>
            <person name="Magnuson J."/>
            <person name="Maillard F."/>
            <person name="Morin E."/>
            <person name="Murat C."/>
            <person name="Nolan M."/>
            <person name="Ohm R."/>
            <person name="Pangilinan J."/>
            <person name="Pereira M."/>
            <person name="Perotto S."/>
            <person name="Peter M."/>
            <person name="Riley R."/>
            <person name="Sitrit Y."/>
            <person name="Stielow B."/>
            <person name="Szollosi G."/>
            <person name="Zifcakova L."/>
            <person name="Stursova M."/>
            <person name="Spatafora J.W."/>
            <person name="Tedersoo L."/>
            <person name="Vaario L.-M."/>
            <person name="Yamada A."/>
            <person name="Yan M."/>
            <person name="Wang P."/>
            <person name="Xu J."/>
            <person name="Bruns T."/>
            <person name="Baldrian P."/>
            <person name="Vilgalys R."/>
            <person name="Henrissat B."/>
            <person name="Grigoriev I.V."/>
            <person name="Hibbett D."/>
            <person name="Nagy L.G."/>
            <person name="Martin F.M."/>
        </authorList>
    </citation>
    <scope>NUCLEOTIDE SEQUENCE</scope>
    <source>
        <strain evidence="3">BED1</strain>
    </source>
</reference>
<feature type="non-terminal residue" evidence="3">
    <location>
        <position position="110"/>
    </location>
</feature>
<protein>
    <recommendedName>
        <fullName evidence="2">Nephrocystin 3-like N-terminal domain-containing protein</fullName>
    </recommendedName>
</protein>
<evidence type="ECO:0000313" key="4">
    <source>
        <dbReference type="Proteomes" id="UP001194468"/>
    </source>
</evidence>
<feature type="non-terminal residue" evidence="3">
    <location>
        <position position="1"/>
    </location>
</feature>
<proteinExistence type="predicted"/>
<gene>
    <name evidence="3" type="ORF">L210DRAFT_813225</name>
</gene>